<evidence type="ECO:0000256" key="3">
    <source>
        <dbReference type="ARBA" id="ARBA00022695"/>
    </source>
</evidence>
<comment type="caution">
    <text evidence="6">The sequence shown here is derived from an EMBL/GenBank/DDBJ whole genome shotgun (WGS) entry which is preliminary data.</text>
</comment>
<dbReference type="Gene3D" id="3.10.20.730">
    <property type="entry name" value="RNAP, epsilon subunit-like"/>
    <property type="match status" value="1"/>
</dbReference>
<comment type="catalytic activity">
    <reaction evidence="5">
        <text>RNA(n) + a ribonucleoside 5'-triphosphate = RNA(n+1) + diphosphate</text>
        <dbReference type="Rhea" id="RHEA:21248"/>
        <dbReference type="Rhea" id="RHEA-COMP:14527"/>
        <dbReference type="Rhea" id="RHEA-COMP:17342"/>
        <dbReference type="ChEBI" id="CHEBI:33019"/>
        <dbReference type="ChEBI" id="CHEBI:61557"/>
        <dbReference type="ChEBI" id="CHEBI:140395"/>
        <dbReference type="EC" id="2.7.7.6"/>
    </reaction>
</comment>
<dbReference type="STRING" id="1423738.FC84_GL001115"/>
<evidence type="ECO:0000256" key="2">
    <source>
        <dbReference type="ARBA" id="ARBA00022679"/>
    </source>
</evidence>
<evidence type="ECO:0000256" key="4">
    <source>
        <dbReference type="ARBA" id="ARBA00023163"/>
    </source>
</evidence>
<keyword evidence="1 5" id="KW-0240">DNA-directed RNA polymerase</keyword>
<evidence type="ECO:0000313" key="7">
    <source>
        <dbReference type="Proteomes" id="UP000051813"/>
    </source>
</evidence>
<comment type="subunit">
    <text evidence="5">RNAP is composed of a core of 2 alpha, a beta and a beta' subunit. The core is associated with a delta subunit, and at least one of epsilon or omega. When a sigma factor is associated with the core the holoenzyme is formed, which can initiate transcription.</text>
</comment>
<dbReference type="GO" id="GO:0003677">
    <property type="term" value="F:DNA binding"/>
    <property type="evidence" value="ECO:0007669"/>
    <property type="project" value="UniProtKB-UniRule"/>
</dbReference>
<evidence type="ECO:0000313" key="6">
    <source>
        <dbReference type="EMBL" id="KRM78293.1"/>
    </source>
</evidence>
<dbReference type="OrthoDB" id="2147503at2"/>
<gene>
    <name evidence="5" type="primary">rpoY</name>
    <name evidence="6" type="ORF">FC84_GL001115</name>
</gene>
<evidence type="ECO:0000256" key="1">
    <source>
        <dbReference type="ARBA" id="ARBA00022478"/>
    </source>
</evidence>
<dbReference type="EMBL" id="AYYK01000022">
    <property type="protein sequence ID" value="KRM78293.1"/>
    <property type="molecule type" value="Genomic_DNA"/>
</dbReference>
<keyword evidence="7" id="KW-1185">Reference proteome</keyword>
<keyword evidence="3 5" id="KW-0548">Nucleotidyltransferase</keyword>
<protein>
    <recommendedName>
        <fullName evidence="5">DNA-directed RNA polymerase subunit epsilon</fullName>
        <shortName evidence="5">RNAP epsilon subunit</shortName>
        <ecNumber evidence="5">2.7.7.6</ecNumber>
    </recommendedName>
    <alternativeName>
        <fullName evidence="5">RNA polymerase epsilon subunit</fullName>
    </alternativeName>
    <alternativeName>
        <fullName evidence="5">Transcriptase subunit epsilon</fullName>
    </alternativeName>
</protein>
<dbReference type="AlphaFoldDB" id="A0A0R2BHP1"/>
<comment type="function">
    <text evidence="5">A non-essential component of RNA polymerase (RNAP).</text>
</comment>
<dbReference type="Proteomes" id="UP000051813">
    <property type="component" value="Unassembled WGS sequence"/>
</dbReference>
<keyword evidence="4 5" id="KW-0804">Transcription</keyword>
<dbReference type="EC" id="2.7.7.6" evidence="5"/>
<sequence length="71" mass="8385">MIFKVLYQPDKTRNPQRELTQSLYLEANSAVEARALVEENTNYNIELIQELTGNFLEFEQKEPSFKLTEFN</sequence>
<dbReference type="GO" id="GO:0006351">
    <property type="term" value="P:DNA-templated transcription"/>
    <property type="evidence" value="ECO:0007669"/>
    <property type="project" value="UniProtKB-UniRule"/>
</dbReference>
<keyword evidence="2 5" id="KW-0808">Transferase</keyword>
<evidence type="ECO:0000256" key="5">
    <source>
        <dbReference type="HAMAP-Rule" id="MF_01553"/>
    </source>
</evidence>
<accession>A0A0R2BHP1</accession>
<dbReference type="PATRIC" id="fig|1423738.3.peg.1128"/>
<reference evidence="6 7" key="1">
    <citation type="journal article" date="2015" name="Genome Announc.">
        <title>Expanding the biotechnology potential of lactobacilli through comparative genomics of 213 strains and associated genera.</title>
        <authorList>
            <person name="Sun Z."/>
            <person name="Harris H.M."/>
            <person name="McCann A."/>
            <person name="Guo C."/>
            <person name="Argimon S."/>
            <person name="Zhang W."/>
            <person name="Yang X."/>
            <person name="Jeffery I.B."/>
            <person name="Cooney J.C."/>
            <person name="Kagawa T.F."/>
            <person name="Liu W."/>
            <person name="Song Y."/>
            <person name="Salvetti E."/>
            <person name="Wrobel A."/>
            <person name="Rasinkangas P."/>
            <person name="Parkhill J."/>
            <person name="Rea M.C."/>
            <person name="O'Sullivan O."/>
            <person name="Ritari J."/>
            <person name="Douillard F.P."/>
            <person name="Paul Ross R."/>
            <person name="Yang R."/>
            <person name="Briner A.E."/>
            <person name="Felis G.E."/>
            <person name="de Vos W.M."/>
            <person name="Barrangou R."/>
            <person name="Klaenhammer T.R."/>
            <person name="Caufield P.W."/>
            <person name="Cui Y."/>
            <person name="Zhang H."/>
            <person name="O'Toole P.W."/>
        </authorList>
    </citation>
    <scope>NUCLEOTIDE SEQUENCE [LARGE SCALE GENOMIC DNA]</scope>
    <source>
        <strain evidence="6 7">DSM 20335</strain>
    </source>
</reference>
<dbReference type="NCBIfam" id="NF010188">
    <property type="entry name" value="PRK13667.1"/>
    <property type="match status" value="1"/>
</dbReference>
<comment type="similarity">
    <text evidence="5">Belongs to the RNA polymerase subunit epsilon family.</text>
</comment>
<dbReference type="InterPro" id="IPR009907">
    <property type="entry name" value="RpoY"/>
</dbReference>
<dbReference type="Pfam" id="PF07288">
    <property type="entry name" value="RpoY"/>
    <property type="match status" value="1"/>
</dbReference>
<dbReference type="GO" id="GO:0000428">
    <property type="term" value="C:DNA-directed RNA polymerase complex"/>
    <property type="evidence" value="ECO:0007669"/>
    <property type="project" value="UniProtKB-KW"/>
</dbReference>
<dbReference type="HAMAP" id="MF_01553">
    <property type="entry name" value="RNApol_bact_RpoY"/>
    <property type="match status" value="1"/>
</dbReference>
<dbReference type="GO" id="GO:0003899">
    <property type="term" value="F:DNA-directed RNA polymerase activity"/>
    <property type="evidence" value="ECO:0007669"/>
    <property type="project" value="UniProtKB-UniRule"/>
</dbReference>
<name>A0A0R2BHP1_9LACO</name>
<proteinExistence type="inferred from homology"/>
<dbReference type="RefSeq" id="WP_057757517.1">
    <property type="nucleotide sequence ID" value="NZ_AYYK01000022.1"/>
</dbReference>
<organism evidence="6 7">
    <name type="scientific">Lapidilactobacillus dextrinicus DSM 20335</name>
    <dbReference type="NCBI Taxonomy" id="1423738"/>
    <lineage>
        <taxon>Bacteria</taxon>
        <taxon>Bacillati</taxon>
        <taxon>Bacillota</taxon>
        <taxon>Bacilli</taxon>
        <taxon>Lactobacillales</taxon>
        <taxon>Lactobacillaceae</taxon>
        <taxon>Lapidilactobacillus</taxon>
    </lineage>
</organism>